<dbReference type="InterPro" id="IPR056544">
    <property type="entry name" value="Ig_POM152"/>
</dbReference>
<evidence type="ECO:0000256" key="1">
    <source>
        <dbReference type="SAM" id="Phobius"/>
    </source>
</evidence>
<feature type="domain" description="Nucleoporin POM152 Ig-like" evidence="4">
    <location>
        <begin position="707"/>
        <end position="794"/>
    </location>
</feature>
<dbReference type="Pfam" id="PF24527">
    <property type="entry name" value="Ig-like_Pom152_9"/>
    <property type="match status" value="1"/>
</dbReference>
<evidence type="ECO:0000259" key="2">
    <source>
        <dbReference type="Pfam" id="PF23664"/>
    </source>
</evidence>
<dbReference type="Pfam" id="PF23664">
    <property type="entry name" value="Ig_Pom152"/>
    <property type="match status" value="2"/>
</dbReference>
<feature type="domain" description="Nucleoporin POM152 immunoglobulin-like" evidence="2">
    <location>
        <begin position="505"/>
        <end position="615"/>
    </location>
</feature>
<dbReference type="EMBL" id="DF836822">
    <property type="protein sequence ID" value="GAN11302.1"/>
    <property type="molecule type" value="Genomic_DNA"/>
</dbReference>
<evidence type="ECO:0000313" key="8">
    <source>
        <dbReference type="Proteomes" id="UP000053815"/>
    </source>
</evidence>
<keyword evidence="1" id="KW-0812">Transmembrane</keyword>
<dbReference type="InterPro" id="IPR037701">
    <property type="entry name" value="Pom152"/>
</dbReference>
<dbReference type="PANTHER" id="PTHR28206">
    <property type="entry name" value="NUCLEOPORIN POM152"/>
    <property type="match status" value="1"/>
</dbReference>
<dbReference type="InterPro" id="IPR056540">
    <property type="entry name" value="TMD_POM152"/>
</dbReference>
<name>A0A0C9N5I4_9FUNG</name>
<dbReference type="Pfam" id="PF24097">
    <property type="entry name" value="TMD_POM152"/>
    <property type="match status" value="1"/>
</dbReference>
<dbReference type="GO" id="GO:0017056">
    <property type="term" value="F:structural constituent of nuclear pore"/>
    <property type="evidence" value="ECO:0007669"/>
    <property type="project" value="InterPro"/>
</dbReference>
<feature type="domain" description="Nucleoporin POM152 first Ig-like" evidence="5">
    <location>
        <begin position="167"/>
        <end position="273"/>
    </location>
</feature>
<dbReference type="Pfam" id="PF24519">
    <property type="entry name" value="Ig-like_Pom152_1"/>
    <property type="match status" value="1"/>
</dbReference>
<evidence type="ECO:0000259" key="6">
    <source>
        <dbReference type="Pfam" id="PF24527"/>
    </source>
</evidence>
<sequence>MPPVVPAQGVPVPYAHQRALIPATRMEFPTQRLWAFSIFVLLQALKVADFWRAYMAAYPEQHSSFLIKWWFIDVIYLFALYFAQIPWLQFSLLKTLLLSAFLCWLDFFVFTIPIYGFGFVLFRGIFGEAAVKKVIVSRGQLANVNKIVHNSSHILGAHTLHILPYGTAKLNPSDEVYCLSTNEIGKKDIYIPIILNNTTPRSILVSRLDFDTGLTTVNEHTGKNIQRATEINHAKEGVEYYYIRIRKPGAYKIDQIVSKQGVSIRLDNKQAFVFTCPYAHIKPVPATDYCTGDTQNLEFQVMGVPPLDLYYTRRMDDGSNHVKKLEFNRIQPDDFKSPLLRRINGPKTIEPSLFSIKPDSDYSWAAVKELNVNLNISLETASKQEYQLSKVRDGAGNEVDLSNLASQSLLVHRRPAVNFGCSQKEPVHLLVGEKSTQLPLDVHGTGPFNLEYKFAGAADQVFKTKLKPHEKSIQVSTPGEYSLVSISDKFCQGEVKFPSTCLVAQPQPPAVKLHHTAIPSECAGDSEIGMKFVAEFVGAPPYTLEYTVTKHNGRAKQAVERKREVIDRSRHIFSYLPSSSGEYTYEFTTVDDRHYKKRSLSIPPIKQVVHPQPDAKFKPKNRRVRTCLNEDLTVDVELRGTPPFFLKWTVGDQKYGDHVENEFYTMKLPPFDVAGQHVVSLVNITDANGCTKELEARDYTVDVRRDRPTAFFLTEDEPVRTVEVTEGSSVRLPLGLTGEGPWTVSYYNVELGERSLVTRRFDNANAEIEVRNVGHYELLRVDDAICKGDVLEPQFLVKWLDKPSLSIPKDQAIDMGRNTFERSAVCQHASDSLDIEFNGSGPFYCLYKEYRASIGGIRSHYLGQDEITAGSKRVHLPLKTREAGKYRYVFEKISDQHYTDPFNIDKLEVHQTVHATPTVKFSKSRRDRTLCVGETLSSADMDPIYLEFTGIAPFKAEVHVRLESEKYGRIHQIESSTTKYKLNLDDELKVAGNYKIALKSVDDANGCGAEVTDSETINVKALEIATISSIDTCDDVCVGDSIDYSLFGVGPFTVQYMFNGRNEIAKAHSSKLSLLADKPGNITVVSVGDQRNKCKSYPKDLTKQIHEIPSSYVSGGKDVVESVEEGDMVDVTIDLIGTPPFDFEWRRYKLIWDDRTKQHHKGAVLESHNVYNQKEHQYIIRTSTEGIIELASIKDRYCQYPI</sequence>
<dbReference type="STRING" id="91626.A0A0C9N5I4"/>
<dbReference type="Pfam" id="PF24312">
    <property type="entry name" value="Ig-like_POM152"/>
    <property type="match status" value="2"/>
</dbReference>
<feature type="transmembrane region" description="Helical" evidence="1">
    <location>
        <begin position="66"/>
        <end position="83"/>
    </location>
</feature>
<protein>
    <submittedName>
        <fullName evidence="7">Nucleoporin Pom152</fullName>
    </submittedName>
</protein>
<dbReference type="InterPro" id="IPR056541">
    <property type="entry name" value="Ig-like_POM152"/>
</dbReference>
<dbReference type="InterPro" id="IPR056543">
    <property type="entry name" value="Ig-like_POM152_9th"/>
</dbReference>
<dbReference type="Proteomes" id="UP000053815">
    <property type="component" value="Unassembled WGS sequence"/>
</dbReference>
<feature type="domain" description="Nucleoporin POM152 N-terminal transmembrane" evidence="3">
    <location>
        <begin position="28"/>
        <end position="111"/>
    </location>
</feature>
<keyword evidence="1" id="KW-1133">Transmembrane helix</keyword>
<feature type="domain" description="Nucleoporin POM152 ninth Ig-like" evidence="6">
    <location>
        <begin position="1025"/>
        <end position="1103"/>
    </location>
</feature>
<dbReference type="GO" id="GO:0006606">
    <property type="term" value="P:protein import into nucleus"/>
    <property type="evidence" value="ECO:0007669"/>
    <property type="project" value="TreeGrafter"/>
</dbReference>
<gene>
    <name evidence="7" type="ORF">MAM1_0533c10861</name>
</gene>
<dbReference type="PANTHER" id="PTHR28206:SF1">
    <property type="entry name" value="NUCLEOPORIN POM152"/>
    <property type="match status" value="1"/>
</dbReference>
<feature type="domain" description="Nucleoporin POM152 immunoglobulin-like" evidence="2">
    <location>
        <begin position="832"/>
        <end position="915"/>
    </location>
</feature>
<evidence type="ECO:0000313" key="7">
    <source>
        <dbReference type="EMBL" id="GAN11302.1"/>
    </source>
</evidence>
<evidence type="ECO:0000259" key="5">
    <source>
        <dbReference type="Pfam" id="PF24519"/>
    </source>
</evidence>
<feature type="domain" description="Nucleoporin POM152 Ig-like" evidence="4">
    <location>
        <begin position="414"/>
        <end position="501"/>
    </location>
</feature>
<feature type="transmembrane region" description="Helical" evidence="1">
    <location>
        <begin position="33"/>
        <end position="54"/>
    </location>
</feature>
<accession>A0A0C9N5I4</accession>
<keyword evidence="1" id="KW-0472">Membrane</keyword>
<dbReference type="OrthoDB" id="5529162at2759"/>
<evidence type="ECO:0000259" key="4">
    <source>
        <dbReference type="Pfam" id="PF24312"/>
    </source>
</evidence>
<organism evidence="7">
    <name type="scientific">Mucor ambiguus</name>
    <dbReference type="NCBI Taxonomy" id="91626"/>
    <lineage>
        <taxon>Eukaryota</taxon>
        <taxon>Fungi</taxon>
        <taxon>Fungi incertae sedis</taxon>
        <taxon>Mucoromycota</taxon>
        <taxon>Mucoromycotina</taxon>
        <taxon>Mucoromycetes</taxon>
        <taxon>Mucorales</taxon>
        <taxon>Mucorineae</taxon>
        <taxon>Mucoraceae</taxon>
        <taxon>Mucor</taxon>
    </lineage>
</organism>
<reference evidence="7" key="1">
    <citation type="submission" date="2014-09" db="EMBL/GenBank/DDBJ databases">
        <title>Draft genome sequence of an oleaginous Mucoromycotina fungus Mucor ambiguus NBRC6742.</title>
        <authorList>
            <person name="Takeda I."/>
            <person name="Yamane N."/>
            <person name="Morita T."/>
            <person name="Tamano K."/>
            <person name="Machida M."/>
            <person name="Baker S."/>
            <person name="Koike H."/>
        </authorList>
    </citation>
    <scope>NUCLEOTIDE SEQUENCE</scope>
    <source>
        <strain evidence="7">NBRC 6742</strain>
    </source>
</reference>
<proteinExistence type="predicted"/>
<dbReference type="AlphaFoldDB" id="A0A0C9N5I4"/>
<feature type="transmembrane region" description="Helical" evidence="1">
    <location>
        <begin position="95"/>
        <end position="122"/>
    </location>
</feature>
<keyword evidence="8" id="KW-1185">Reference proteome</keyword>
<dbReference type="GO" id="GO:0006999">
    <property type="term" value="P:nuclear pore organization"/>
    <property type="evidence" value="ECO:0007669"/>
    <property type="project" value="TreeGrafter"/>
</dbReference>
<dbReference type="InterPro" id="IPR056542">
    <property type="entry name" value="Ig-like_POM152_1st"/>
</dbReference>
<evidence type="ECO:0000259" key="3">
    <source>
        <dbReference type="Pfam" id="PF24097"/>
    </source>
</evidence>
<dbReference type="GO" id="GO:0070762">
    <property type="term" value="C:nuclear pore transmembrane ring"/>
    <property type="evidence" value="ECO:0007669"/>
    <property type="project" value="TreeGrafter"/>
</dbReference>